<dbReference type="GO" id="GO:0005737">
    <property type="term" value="C:cytoplasm"/>
    <property type="evidence" value="ECO:0007669"/>
    <property type="project" value="TreeGrafter"/>
</dbReference>
<dbReference type="EC" id="2.7.-.-" evidence="4"/>
<evidence type="ECO:0000256" key="1">
    <source>
        <dbReference type="ARBA" id="ARBA00007374"/>
    </source>
</evidence>
<dbReference type="GO" id="GO:0005634">
    <property type="term" value="C:nucleus"/>
    <property type="evidence" value="ECO:0007669"/>
    <property type="project" value="TreeGrafter"/>
</dbReference>
<dbReference type="GO" id="GO:0032958">
    <property type="term" value="P:inositol phosphate biosynthetic process"/>
    <property type="evidence" value="ECO:0007669"/>
    <property type="project" value="InterPro"/>
</dbReference>
<dbReference type="PANTHER" id="PTHR12400:SF108">
    <property type="entry name" value="KINASE"/>
    <property type="match status" value="1"/>
</dbReference>
<protein>
    <recommendedName>
        <fullName evidence="4">Kinase</fullName>
        <ecNumber evidence="4">2.7.-.-</ecNumber>
    </recommendedName>
</protein>
<comment type="similarity">
    <text evidence="1 4">Belongs to the inositol phosphokinase (IPK) family.</text>
</comment>
<dbReference type="Proteomes" id="UP000565441">
    <property type="component" value="Unassembled WGS sequence"/>
</dbReference>
<keyword evidence="7" id="KW-1185">Reference proteome</keyword>
<reference evidence="6 7" key="1">
    <citation type="journal article" date="2020" name="ISME J.">
        <title>Uncovering the hidden diversity of litter-decomposition mechanisms in mushroom-forming fungi.</title>
        <authorList>
            <person name="Floudas D."/>
            <person name="Bentzer J."/>
            <person name="Ahren D."/>
            <person name="Johansson T."/>
            <person name="Persson P."/>
            <person name="Tunlid A."/>
        </authorList>
    </citation>
    <scope>NUCLEOTIDE SEQUENCE [LARGE SCALE GENOMIC DNA]</scope>
    <source>
        <strain evidence="6 7">CBS 661.87</strain>
    </source>
</reference>
<dbReference type="GO" id="GO:0008440">
    <property type="term" value="F:inositol-1,4,5-trisphosphate 3-kinase activity"/>
    <property type="evidence" value="ECO:0007669"/>
    <property type="project" value="TreeGrafter"/>
</dbReference>
<keyword evidence="3 4" id="KW-0418">Kinase</keyword>
<dbReference type="SUPFAM" id="SSF56104">
    <property type="entry name" value="SAICAR synthase-like"/>
    <property type="match status" value="1"/>
</dbReference>
<evidence type="ECO:0000256" key="2">
    <source>
        <dbReference type="ARBA" id="ARBA00022679"/>
    </source>
</evidence>
<organism evidence="6 7">
    <name type="scientific">Tricholomella constricta</name>
    <dbReference type="NCBI Taxonomy" id="117010"/>
    <lineage>
        <taxon>Eukaryota</taxon>
        <taxon>Fungi</taxon>
        <taxon>Dikarya</taxon>
        <taxon>Basidiomycota</taxon>
        <taxon>Agaricomycotina</taxon>
        <taxon>Agaricomycetes</taxon>
        <taxon>Agaricomycetidae</taxon>
        <taxon>Agaricales</taxon>
        <taxon>Tricholomatineae</taxon>
        <taxon>Lyophyllaceae</taxon>
        <taxon>Tricholomella</taxon>
    </lineage>
</organism>
<proteinExistence type="inferred from homology"/>
<evidence type="ECO:0000313" key="7">
    <source>
        <dbReference type="Proteomes" id="UP000565441"/>
    </source>
</evidence>
<evidence type="ECO:0000313" key="6">
    <source>
        <dbReference type="EMBL" id="KAF5386661.1"/>
    </source>
</evidence>
<dbReference type="GO" id="GO:0000824">
    <property type="term" value="F:inositol-1,4,5,6-tetrakisphosphate 3-kinase activity"/>
    <property type="evidence" value="ECO:0007669"/>
    <property type="project" value="TreeGrafter"/>
</dbReference>
<evidence type="ECO:0000256" key="3">
    <source>
        <dbReference type="ARBA" id="ARBA00022777"/>
    </source>
</evidence>
<feature type="compositionally biased region" description="Polar residues" evidence="5">
    <location>
        <begin position="30"/>
        <end position="55"/>
    </location>
</feature>
<dbReference type="InterPro" id="IPR038286">
    <property type="entry name" value="IPK_sf"/>
</dbReference>
<name>A0A8H5MAN1_9AGAR</name>
<gene>
    <name evidence="6" type="ORF">D9615_002042</name>
</gene>
<evidence type="ECO:0000256" key="4">
    <source>
        <dbReference type="RuleBase" id="RU363090"/>
    </source>
</evidence>
<keyword evidence="2 4" id="KW-0808">Transferase</keyword>
<sequence length="350" mass="38630">MIRHTHCDHRLSIIRSAPETFCPASRKVDSSPSFENLNMQKKPSPSSPTIGTGTAQPRPFKVIGHAGMRTTGDGSLIIKPAFPAERQFYETLVQDPYLAPLRPFIPRFFGTLQPETQGKGGGPRGGIPIPPGRTQSLILENLCNTFVKPNTLDVKLGTLFYDEFTAPDKVLRNERTACETTSRATGVRLTEFQVYDNTTSQPVCTPKSYGKAMKASDLPAGIAQFFPVSRGSSKLGLPRKTLVPILRGIRDIVSRIHEVYMSFEMRIIGGSLLIMYEADWSRAEDGVKRSGLRQPAREDDHDVNNRQPFVVKLVDFAHTRLTPGEGPDEGVLLGLDTMVKLLDGRIAQLA</sequence>
<dbReference type="AlphaFoldDB" id="A0A8H5MAN1"/>
<feature type="region of interest" description="Disordered" evidence="5">
    <location>
        <begin position="24"/>
        <end position="56"/>
    </location>
</feature>
<accession>A0A8H5MAN1</accession>
<comment type="caution">
    <text evidence="6">The sequence shown here is derived from an EMBL/GenBank/DDBJ whole genome shotgun (WGS) entry which is preliminary data.</text>
</comment>
<dbReference type="OrthoDB" id="338650at2759"/>
<dbReference type="InterPro" id="IPR005522">
    <property type="entry name" value="IPK"/>
</dbReference>
<evidence type="ECO:0000256" key="5">
    <source>
        <dbReference type="SAM" id="MobiDB-lite"/>
    </source>
</evidence>
<dbReference type="Gene3D" id="3.30.470.160">
    <property type="entry name" value="Inositol polyphosphate kinase"/>
    <property type="match status" value="1"/>
</dbReference>
<dbReference type="GO" id="GO:0046854">
    <property type="term" value="P:phosphatidylinositol phosphate biosynthetic process"/>
    <property type="evidence" value="ECO:0007669"/>
    <property type="project" value="TreeGrafter"/>
</dbReference>
<dbReference type="EMBL" id="JAACJP010000002">
    <property type="protein sequence ID" value="KAF5386661.1"/>
    <property type="molecule type" value="Genomic_DNA"/>
</dbReference>
<dbReference type="Pfam" id="PF03770">
    <property type="entry name" value="IPK"/>
    <property type="match status" value="1"/>
</dbReference>
<dbReference type="PANTHER" id="PTHR12400">
    <property type="entry name" value="INOSITOL POLYPHOSPHATE KINASE"/>
    <property type="match status" value="1"/>
</dbReference>